<dbReference type="InterPro" id="IPR059176">
    <property type="entry name" value="UDP-X_N"/>
</dbReference>
<dbReference type="PANTHER" id="PTHR43046:SF16">
    <property type="entry name" value="ADP-RIBOSE PYROPHOSPHATASE YJHB-RELATED"/>
    <property type="match status" value="1"/>
</dbReference>
<dbReference type="Pfam" id="PF00293">
    <property type="entry name" value="NUDIX"/>
    <property type="match status" value="1"/>
</dbReference>
<dbReference type="Pfam" id="PF12535">
    <property type="entry name" value="Nudix_N"/>
    <property type="match status" value="1"/>
</dbReference>
<evidence type="ECO:0000256" key="1">
    <source>
        <dbReference type="ARBA" id="ARBA00001946"/>
    </source>
</evidence>
<dbReference type="SUPFAM" id="SSF55811">
    <property type="entry name" value="Nudix"/>
    <property type="match status" value="1"/>
</dbReference>
<sequence length="205" mass="23500">MQPWLEMAKKLQAIAQAGHAYSKDKFDLERFDQVQDIAFQMIADLAGTDVDKIEQLYINETGYPTPKIDVRGAVFKDGKILLVKEREDGKWTLPGGWGDVCETPTQGVMREVREESGYEVANPRLVAIKDRAVHGYHPLFTFHIYKLFFLCDFISGEAKENIEISDIGFFGRDEIPELSESRTLPKDIEMMFEHFNDPTLDVYVD</sequence>
<name>A0A7X4LNP7_9VIBR</name>
<evidence type="ECO:0000256" key="2">
    <source>
        <dbReference type="ARBA" id="ARBA00022801"/>
    </source>
</evidence>
<comment type="caution">
    <text evidence="4">The sequence shown here is derived from an EMBL/GenBank/DDBJ whole genome shotgun (WGS) entry which is preliminary data.</text>
</comment>
<reference evidence="4 5" key="1">
    <citation type="submission" date="2019-10" db="EMBL/GenBank/DDBJ databases">
        <title>Vibrio sp. nov. isolated from a shrimp pond.</title>
        <authorList>
            <person name="Gomez-Gil B."/>
            <person name="Enciso-Ibarra J."/>
            <person name="Enciso-Ibarra K."/>
            <person name="Bolan-Mejia C."/>
        </authorList>
    </citation>
    <scope>NUCLEOTIDE SEQUENCE [LARGE SCALE GENOMIC DNA]</scope>
    <source>
        <strain evidence="4 5">CAIM 722</strain>
    </source>
</reference>
<dbReference type="PROSITE" id="PS51462">
    <property type="entry name" value="NUDIX"/>
    <property type="match status" value="1"/>
</dbReference>
<dbReference type="InterPro" id="IPR015797">
    <property type="entry name" value="NUDIX_hydrolase-like_dom_sf"/>
</dbReference>
<keyword evidence="5" id="KW-1185">Reference proteome</keyword>
<dbReference type="AlphaFoldDB" id="A0A7X4LNP7"/>
<comment type="cofactor">
    <cofactor evidence="1">
        <name>Mg(2+)</name>
        <dbReference type="ChEBI" id="CHEBI:18420"/>
    </cofactor>
</comment>
<dbReference type="Gene3D" id="3.90.79.10">
    <property type="entry name" value="Nucleoside Triphosphate Pyrophosphohydrolase"/>
    <property type="match status" value="1"/>
</dbReference>
<accession>A0A7X4LNP7</accession>
<dbReference type="CDD" id="cd04672">
    <property type="entry name" value="NUDIX_CDP-Chase_like"/>
    <property type="match status" value="1"/>
</dbReference>
<dbReference type="PANTHER" id="PTHR43046">
    <property type="entry name" value="GDP-MANNOSE MANNOSYL HYDROLASE"/>
    <property type="match status" value="1"/>
</dbReference>
<organism evidence="4 5">
    <name type="scientific">Vibrio eleionomae</name>
    <dbReference type="NCBI Taxonomy" id="2653505"/>
    <lineage>
        <taxon>Bacteria</taxon>
        <taxon>Pseudomonadati</taxon>
        <taxon>Pseudomonadota</taxon>
        <taxon>Gammaproteobacteria</taxon>
        <taxon>Vibrionales</taxon>
        <taxon>Vibrionaceae</taxon>
        <taxon>Vibrio</taxon>
    </lineage>
</organism>
<keyword evidence="2" id="KW-0378">Hydrolase</keyword>
<evidence type="ECO:0000259" key="3">
    <source>
        <dbReference type="PROSITE" id="PS51462"/>
    </source>
</evidence>
<gene>
    <name evidence="4" type="ORF">F9817_19365</name>
</gene>
<dbReference type="EMBL" id="WEKT01000052">
    <property type="protein sequence ID" value="MZI95338.1"/>
    <property type="molecule type" value="Genomic_DNA"/>
</dbReference>
<dbReference type="Gene3D" id="6.10.250.1120">
    <property type="match status" value="1"/>
</dbReference>
<feature type="domain" description="Nudix hydrolase" evidence="3">
    <location>
        <begin position="65"/>
        <end position="192"/>
    </location>
</feature>
<protein>
    <submittedName>
        <fullName evidence="4">NUDIX domain-containing protein</fullName>
    </submittedName>
</protein>
<proteinExistence type="predicted"/>
<dbReference type="GO" id="GO:0016787">
    <property type="term" value="F:hydrolase activity"/>
    <property type="evidence" value="ECO:0007669"/>
    <property type="project" value="UniProtKB-KW"/>
</dbReference>
<dbReference type="Proteomes" id="UP000462621">
    <property type="component" value="Unassembled WGS sequence"/>
</dbReference>
<dbReference type="InterPro" id="IPR020084">
    <property type="entry name" value="NUDIX_hydrolase_CS"/>
</dbReference>
<dbReference type="RefSeq" id="WP_161157818.1">
    <property type="nucleotide sequence ID" value="NZ_WEKT01000052.1"/>
</dbReference>
<dbReference type="PROSITE" id="PS00893">
    <property type="entry name" value="NUDIX_BOX"/>
    <property type="match status" value="1"/>
</dbReference>
<evidence type="ECO:0000313" key="4">
    <source>
        <dbReference type="EMBL" id="MZI95338.1"/>
    </source>
</evidence>
<dbReference type="InterPro" id="IPR000086">
    <property type="entry name" value="NUDIX_hydrolase_dom"/>
</dbReference>
<evidence type="ECO:0000313" key="5">
    <source>
        <dbReference type="Proteomes" id="UP000462621"/>
    </source>
</evidence>